<dbReference type="GO" id="GO:0006355">
    <property type="term" value="P:regulation of DNA-templated transcription"/>
    <property type="evidence" value="ECO:0007669"/>
    <property type="project" value="InterPro"/>
</dbReference>
<evidence type="ECO:0000256" key="3">
    <source>
        <dbReference type="ARBA" id="ARBA00023163"/>
    </source>
</evidence>
<protein>
    <recommendedName>
        <fullName evidence="5">NOT2/NOT3/NOT5 C-terminal domain-containing protein</fullName>
    </recommendedName>
</protein>
<comment type="similarity">
    <text evidence="1">Belongs to the CNOT2/3/5 family.</text>
</comment>
<feature type="region of interest" description="Disordered" evidence="4">
    <location>
        <begin position="180"/>
        <end position="200"/>
    </location>
</feature>
<evidence type="ECO:0000259" key="5">
    <source>
        <dbReference type="Pfam" id="PF04153"/>
    </source>
</evidence>
<dbReference type="AlphaFoldDB" id="A0A250X127"/>
<dbReference type="PANTHER" id="PTHR23326">
    <property type="entry name" value="CCR4 NOT-RELATED"/>
    <property type="match status" value="1"/>
</dbReference>
<dbReference type="OrthoDB" id="25391at2759"/>
<dbReference type="InterPro" id="IPR038635">
    <property type="entry name" value="CCR4-NOT_su2/3/5_C_sf"/>
</dbReference>
<dbReference type="Proteomes" id="UP000232323">
    <property type="component" value="Unassembled WGS sequence"/>
</dbReference>
<dbReference type="STRING" id="1157962.A0A250X127"/>
<evidence type="ECO:0000256" key="2">
    <source>
        <dbReference type="ARBA" id="ARBA00023015"/>
    </source>
</evidence>
<organism evidence="6 7">
    <name type="scientific">Chlamydomonas eustigma</name>
    <dbReference type="NCBI Taxonomy" id="1157962"/>
    <lineage>
        <taxon>Eukaryota</taxon>
        <taxon>Viridiplantae</taxon>
        <taxon>Chlorophyta</taxon>
        <taxon>core chlorophytes</taxon>
        <taxon>Chlorophyceae</taxon>
        <taxon>CS clade</taxon>
        <taxon>Chlamydomonadales</taxon>
        <taxon>Chlamydomonadaceae</taxon>
        <taxon>Chlamydomonas</taxon>
    </lineage>
</organism>
<proteinExistence type="inferred from homology"/>
<comment type="caution">
    <text evidence="6">The sequence shown here is derived from an EMBL/GenBank/DDBJ whole genome shotgun (WGS) entry which is preliminary data.</text>
</comment>
<feature type="domain" description="NOT2/NOT3/NOT5 C-terminal" evidence="5">
    <location>
        <begin position="388"/>
        <end position="496"/>
    </location>
</feature>
<dbReference type="InterPro" id="IPR040168">
    <property type="entry name" value="Not2/3/5"/>
</dbReference>
<name>A0A250X127_9CHLO</name>
<evidence type="ECO:0000256" key="1">
    <source>
        <dbReference type="ARBA" id="ARBA00007682"/>
    </source>
</evidence>
<gene>
    <name evidence="6" type="ORF">CEUSTIGMA_g4250.t1</name>
</gene>
<keyword evidence="2" id="KW-0805">Transcription regulation</keyword>
<reference evidence="6 7" key="1">
    <citation type="submission" date="2017-08" db="EMBL/GenBank/DDBJ databases">
        <title>Acidophilic green algal genome provides insights into adaptation to an acidic environment.</title>
        <authorList>
            <person name="Hirooka S."/>
            <person name="Hirose Y."/>
            <person name="Kanesaki Y."/>
            <person name="Higuchi S."/>
            <person name="Fujiwara T."/>
            <person name="Onuma R."/>
            <person name="Era A."/>
            <person name="Ohbayashi R."/>
            <person name="Uzuka A."/>
            <person name="Nozaki H."/>
            <person name="Yoshikawa H."/>
            <person name="Miyagishima S.Y."/>
        </authorList>
    </citation>
    <scope>NUCLEOTIDE SEQUENCE [LARGE SCALE GENOMIC DNA]</scope>
    <source>
        <strain evidence="6 7">NIES-2499</strain>
    </source>
</reference>
<dbReference type="Pfam" id="PF04153">
    <property type="entry name" value="NOT2_3_5_C"/>
    <property type="match status" value="1"/>
</dbReference>
<dbReference type="Gene3D" id="2.30.30.1020">
    <property type="entry name" value="CCR4-NOT complex subunit 2/3/5, C-terminal domain"/>
    <property type="match status" value="1"/>
</dbReference>
<dbReference type="GO" id="GO:0030015">
    <property type="term" value="C:CCR4-NOT core complex"/>
    <property type="evidence" value="ECO:0007669"/>
    <property type="project" value="InterPro"/>
</dbReference>
<feature type="region of interest" description="Disordered" evidence="4">
    <location>
        <begin position="503"/>
        <end position="539"/>
    </location>
</feature>
<evidence type="ECO:0000256" key="4">
    <source>
        <dbReference type="SAM" id="MobiDB-lite"/>
    </source>
</evidence>
<keyword evidence="7" id="KW-1185">Reference proteome</keyword>
<evidence type="ECO:0000313" key="7">
    <source>
        <dbReference type="Proteomes" id="UP000232323"/>
    </source>
</evidence>
<accession>A0A250X127</accession>
<dbReference type="EMBL" id="BEGY01000020">
    <property type="protein sequence ID" value="GAX76804.1"/>
    <property type="molecule type" value="Genomic_DNA"/>
</dbReference>
<dbReference type="InterPro" id="IPR007282">
    <property type="entry name" value="NOT2/3/5_C"/>
</dbReference>
<keyword evidence="3" id="KW-0804">Transcription</keyword>
<sequence length="539" mass="56127">MLNQTGLDPSSRAQQYGQSVNAGFNTPYTLGIANSMQTQLGVRGLTGLQVGTGANAGVQQGRYPQTLQNNLQQLGQYQARQGALPANTGLTSVANSMSAAAAAVASRGGIGGINLGNPGLATTTMRPGAAPGLNLQGFGQNLAIGAQQQAALNMNRLAGMANMQNAGRIGLGTVNLLQQQQQQQQQQGGLASTNPSHDLLAILGGRPKQQATPQANNYDSNAISAFGPIGFPENFQRRNGQEVGAEGGPGPLDETNYPSLGGGPAGRMGITNAVQGDAASYQPSLGMRKGAAGVVAGGLGSEFSMQNEDFPALSVGTTRTDVSGAGAYPGLLGAGAAGRGAGTGGAPGTQTQDAEQLFRQQQQGRTAAATAGAALRGSNATTATAGVKAEPEFNLPACYRHTPQRLQPGYLGKFKEETLFYVFYSMPLDEAQFIAADELYSRGWFWHRRFKLWMITAPGSTTTQKTARGERCGYLVFDPQVWEVVPREVDILYEDLEQHPRLPRPKHMASAATTTATNNAGQAQVPAGTAGTAGRQLLH</sequence>
<feature type="compositionally biased region" description="Low complexity" evidence="4">
    <location>
        <begin position="511"/>
        <end position="520"/>
    </location>
</feature>
<evidence type="ECO:0000313" key="6">
    <source>
        <dbReference type="EMBL" id="GAX76804.1"/>
    </source>
</evidence>